<evidence type="ECO:0000313" key="1">
    <source>
        <dbReference type="EMBL" id="RPE13156.1"/>
    </source>
</evidence>
<evidence type="ECO:0000313" key="2">
    <source>
        <dbReference type="Proteomes" id="UP000278351"/>
    </source>
</evidence>
<accession>A0A3N4PZ51</accession>
<dbReference type="RefSeq" id="WP_123845672.1">
    <property type="nucleotide sequence ID" value="NZ_RPDH01000001.1"/>
</dbReference>
<reference evidence="1 2" key="1">
    <citation type="submission" date="2018-11" db="EMBL/GenBank/DDBJ databases">
        <title>Chitinophaga lutea sp.nov., isolate from arsenic contaminated soil.</title>
        <authorList>
            <person name="Zong Y."/>
        </authorList>
    </citation>
    <scope>NUCLEOTIDE SEQUENCE [LARGE SCALE GENOMIC DNA]</scope>
    <source>
        <strain evidence="1 2">ZY74</strain>
    </source>
</reference>
<name>A0A3N4PZ51_9BACT</name>
<gene>
    <name evidence="1" type="ORF">EGT74_06395</name>
</gene>
<dbReference type="EMBL" id="RPDH01000001">
    <property type="protein sequence ID" value="RPE13156.1"/>
    <property type="molecule type" value="Genomic_DNA"/>
</dbReference>
<sequence length="148" mass="17145">MIMTTFEKSIARELKVLGFDLQNIEYVSTEADAISHTQHVMYRELIDVDIKHIPEQPRISVSIHIIIKESSTPVVNSIVTGFVPAGLPYRHKTPSYTHFKTYDLKKDNRIPTRAEIIDEARIKLRAAQIIKNMPIREESPPSKRRMRH</sequence>
<organism evidence="1 2">
    <name type="scientific">Chitinophaga lutea</name>
    <dbReference type="NCBI Taxonomy" id="2488634"/>
    <lineage>
        <taxon>Bacteria</taxon>
        <taxon>Pseudomonadati</taxon>
        <taxon>Bacteroidota</taxon>
        <taxon>Chitinophagia</taxon>
        <taxon>Chitinophagales</taxon>
        <taxon>Chitinophagaceae</taxon>
        <taxon>Chitinophaga</taxon>
    </lineage>
</organism>
<dbReference type="AlphaFoldDB" id="A0A3N4PZ51"/>
<comment type="caution">
    <text evidence="1">The sequence shown here is derived from an EMBL/GenBank/DDBJ whole genome shotgun (WGS) entry which is preliminary data.</text>
</comment>
<protein>
    <submittedName>
        <fullName evidence="1">Uncharacterized protein</fullName>
    </submittedName>
</protein>
<keyword evidence="2" id="KW-1185">Reference proteome</keyword>
<proteinExistence type="predicted"/>
<dbReference type="Proteomes" id="UP000278351">
    <property type="component" value="Unassembled WGS sequence"/>
</dbReference>